<dbReference type="InterPro" id="IPR011604">
    <property type="entry name" value="PDDEXK-like_dom_sf"/>
</dbReference>
<evidence type="ECO:0000256" key="3">
    <source>
        <dbReference type="ARBA" id="ARBA00022763"/>
    </source>
</evidence>
<dbReference type="GO" id="GO:0043138">
    <property type="term" value="F:3'-5' DNA helicase activity"/>
    <property type="evidence" value="ECO:0007669"/>
    <property type="project" value="TreeGrafter"/>
</dbReference>
<evidence type="ECO:0000256" key="8">
    <source>
        <dbReference type="ARBA" id="ARBA00023125"/>
    </source>
</evidence>
<dbReference type="InterPro" id="IPR038726">
    <property type="entry name" value="PDDEXK_AddAB-type"/>
</dbReference>
<dbReference type="AlphaFoldDB" id="A0A0P8AHT6"/>
<evidence type="ECO:0000256" key="5">
    <source>
        <dbReference type="ARBA" id="ARBA00022806"/>
    </source>
</evidence>
<dbReference type="InterPro" id="IPR027417">
    <property type="entry name" value="P-loop_NTPase"/>
</dbReference>
<keyword evidence="1" id="KW-0540">Nuclease</keyword>
<evidence type="ECO:0000256" key="6">
    <source>
        <dbReference type="ARBA" id="ARBA00022839"/>
    </source>
</evidence>
<comment type="caution">
    <text evidence="11">The sequence shown here is derived from an EMBL/GenBank/DDBJ whole genome shotgun (WGS) entry which is preliminary data.</text>
</comment>
<proteinExistence type="predicted"/>
<keyword evidence="5 11" id="KW-0347">Helicase</keyword>
<evidence type="ECO:0000256" key="7">
    <source>
        <dbReference type="ARBA" id="ARBA00022840"/>
    </source>
</evidence>
<evidence type="ECO:0000313" key="12">
    <source>
        <dbReference type="Proteomes" id="UP000050360"/>
    </source>
</evidence>
<keyword evidence="8" id="KW-0238">DNA-binding</keyword>
<dbReference type="GO" id="GO:0004527">
    <property type="term" value="F:exonuclease activity"/>
    <property type="evidence" value="ECO:0007669"/>
    <property type="project" value="UniProtKB-KW"/>
</dbReference>
<dbReference type="Pfam" id="PF12705">
    <property type="entry name" value="PDDEXK_1"/>
    <property type="match status" value="1"/>
</dbReference>
<dbReference type="PROSITE" id="PS51217">
    <property type="entry name" value="UVRD_HELICASE_CTER"/>
    <property type="match status" value="1"/>
</dbReference>
<sequence length="715" mass="82554">NEIYVFLMNSPILMESSWLKRYCNGIFSTTPQSRALLGGIDCLFTYRKVRHALENRGLPFRVKDDTDFLKQPEIKTALSYLYVINNLSHPTERGTEAWWRIFHYNNGLSQEDSIRIGEFIKKTYISFQEAIYHRLDELSLSRSGLETVNNVKKRIESLYTKKNLDVSDFILEVYDLSGLSRQFSHADTVRSREALLNLRQLYELARNFEEFHGKDLSLFIDYLEILNEMDGNPPSARIEDENAINLMSIHAAKGLEFSVVFLTNLAKDKFPLYRGGAEPLIPPELMEQYKDLFENKSIPDIEKAVKERKKEIKKEEERRLAYVAFTRAKGHLFLTLATKYGEDEKEPSEFLLDLGYENWRARGNLTSGDLIYVRDTEIKVKEMIKDSELEREKTLRKRLIIESLDSGNFDEIMKNTLLYHALRLGKLQDFKDLISSDWSKIDPSEDAGKILGRIKDNKNGLKFNPASIAFSVTSINTYEKCPKQYDLAELLRMPSRAYKDTSNAMNTGSFVHKVLENAVKEKITSKEQLYEIRDSIAREPEWKGINHETATSALDVFWERNKNTIASNLMVEKRFTLPLDGFNFKGFIDRVDLIPGTKNEVEIIDYKTGRNEPGPDERSKQLLLYARGLEHIHPQYKVKRLTLELLALQSPRIFELKDGKYEAAGNSRMGALDGNAINNMIETAKLIAHDYENGFSKTTDESACRDCGYKLYCFE</sequence>
<dbReference type="Proteomes" id="UP000050360">
    <property type="component" value="Unassembled WGS sequence"/>
</dbReference>
<evidence type="ECO:0000256" key="1">
    <source>
        <dbReference type="ARBA" id="ARBA00022722"/>
    </source>
</evidence>
<evidence type="ECO:0000256" key="2">
    <source>
        <dbReference type="ARBA" id="ARBA00022741"/>
    </source>
</evidence>
<protein>
    <submittedName>
        <fullName evidence="11">ATP-dependent DNA helicase</fullName>
    </submittedName>
</protein>
<feature type="non-terminal residue" evidence="11">
    <location>
        <position position="1"/>
    </location>
</feature>
<evidence type="ECO:0000256" key="4">
    <source>
        <dbReference type="ARBA" id="ARBA00022801"/>
    </source>
</evidence>
<dbReference type="GO" id="GO:0000725">
    <property type="term" value="P:recombinational repair"/>
    <property type="evidence" value="ECO:0007669"/>
    <property type="project" value="TreeGrafter"/>
</dbReference>
<reference evidence="11 12" key="1">
    <citation type="submission" date="2015-09" db="EMBL/GenBank/DDBJ databases">
        <title>A metagenomics-based metabolic model of nitrate-dependent anaerobic oxidation of methane by Methanoperedens-like archaea.</title>
        <authorList>
            <person name="Arshad A."/>
            <person name="Speth D.R."/>
            <person name="De Graaf R.M."/>
            <person name="Op Den Camp H.J."/>
            <person name="Jetten M.S."/>
            <person name="Welte C.U."/>
        </authorList>
    </citation>
    <scope>NUCLEOTIDE SEQUENCE [LARGE SCALE GENOMIC DNA]</scope>
</reference>
<dbReference type="InterPro" id="IPR011335">
    <property type="entry name" value="Restrct_endonuc-II-like"/>
</dbReference>
<evidence type="ECO:0000259" key="10">
    <source>
        <dbReference type="PROSITE" id="PS51217"/>
    </source>
</evidence>
<dbReference type="EMBL" id="LKCM01000118">
    <property type="protein sequence ID" value="KPQ44003.1"/>
    <property type="molecule type" value="Genomic_DNA"/>
</dbReference>
<dbReference type="SUPFAM" id="SSF52540">
    <property type="entry name" value="P-loop containing nucleoside triphosphate hydrolases"/>
    <property type="match status" value="1"/>
</dbReference>
<dbReference type="PANTHER" id="PTHR11070">
    <property type="entry name" value="UVRD / RECB / PCRA DNA HELICASE FAMILY MEMBER"/>
    <property type="match status" value="1"/>
</dbReference>
<dbReference type="InterPro" id="IPR014017">
    <property type="entry name" value="DNA_helicase_UvrD-like_C"/>
</dbReference>
<dbReference type="GO" id="GO:0005524">
    <property type="term" value="F:ATP binding"/>
    <property type="evidence" value="ECO:0007669"/>
    <property type="project" value="UniProtKB-KW"/>
</dbReference>
<keyword evidence="7" id="KW-0067">ATP-binding</keyword>
<dbReference type="SUPFAM" id="SSF52980">
    <property type="entry name" value="Restriction endonuclease-like"/>
    <property type="match status" value="1"/>
</dbReference>
<feature type="domain" description="UvrD-like helicase C-terminal" evidence="10">
    <location>
        <begin position="1"/>
        <end position="254"/>
    </location>
</feature>
<dbReference type="Pfam" id="PF13361">
    <property type="entry name" value="UvrD_C"/>
    <property type="match status" value="1"/>
</dbReference>
<keyword evidence="3" id="KW-0227">DNA damage</keyword>
<keyword evidence="6" id="KW-0269">Exonuclease</keyword>
<keyword evidence="2" id="KW-0547">Nucleotide-binding</keyword>
<organism evidence="11 12">
    <name type="scientific">Candidatus Methanoperedens nitratireducens</name>
    <dbReference type="NCBI Taxonomy" id="1392998"/>
    <lineage>
        <taxon>Archaea</taxon>
        <taxon>Methanobacteriati</taxon>
        <taxon>Methanobacteriota</taxon>
        <taxon>Stenosarchaea group</taxon>
        <taxon>Methanomicrobia</taxon>
        <taxon>Methanosarcinales</taxon>
        <taxon>ANME-2 cluster</taxon>
        <taxon>Candidatus Methanoperedentaceae</taxon>
        <taxon>Candidatus Methanoperedens</taxon>
    </lineage>
</organism>
<dbReference type="InterPro" id="IPR000212">
    <property type="entry name" value="DNA_helicase_UvrD/REP"/>
</dbReference>
<evidence type="ECO:0000313" key="11">
    <source>
        <dbReference type="EMBL" id="KPQ44003.1"/>
    </source>
</evidence>
<keyword evidence="9" id="KW-0234">DNA repair</keyword>
<keyword evidence="4" id="KW-0378">Hydrolase</keyword>
<dbReference type="Gene3D" id="3.40.50.300">
    <property type="entry name" value="P-loop containing nucleotide triphosphate hydrolases"/>
    <property type="match status" value="1"/>
</dbReference>
<dbReference type="Gene3D" id="3.90.320.10">
    <property type="match status" value="1"/>
</dbReference>
<dbReference type="PATRIC" id="fig|1719120.3.peg.1598"/>
<evidence type="ECO:0000256" key="9">
    <source>
        <dbReference type="ARBA" id="ARBA00023204"/>
    </source>
</evidence>
<gene>
    <name evidence="11" type="primary">pcrA</name>
    <name evidence="11" type="ORF">MPEBLZ_01471</name>
</gene>
<name>A0A0P8AHT6_9EURY</name>
<dbReference type="PANTHER" id="PTHR11070:SF2">
    <property type="entry name" value="ATP-DEPENDENT DNA HELICASE SRS2"/>
    <property type="match status" value="1"/>
</dbReference>
<dbReference type="Gene3D" id="1.10.486.10">
    <property type="entry name" value="PCRA, domain 4"/>
    <property type="match status" value="1"/>
</dbReference>
<dbReference type="GO" id="GO:0003677">
    <property type="term" value="F:DNA binding"/>
    <property type="evidence" value="ECO:0007669"/>
    <property type="project" value="UniProtKB-KW"/>
</dbReference>
<accession>A0A0P8AHT6</accession>